<dbReference type="Proteomes" id="UP000198975">
    <property type="component" value="Unassembled WGS sequence"/>
</dbReference>
<dbReference type="InterPro" id="IPR008962">
    <property type="entry name" value="PapD-like_sf"/>
</dbReference>
<accession>A0A1C4D6T1</accession>
<dbReference type="Gene3D" id="2.60.40.10">
    <property type="entry name" value="Immunoglobulins"/>
    <property type="match status" value="1"/>
</dbReference>
<reference evidence="2" key="1">
    <citation type="submission" date="2016-08" db="EMBL/GenBank/DDBJ databases">
        <authorList>
            <person name="Varghese N."/>
            <person name="Submissions Spin"/>
        </authorList>
    </citation>
    <scope>NUCLEOTIDE SEQUENCE [LARGE SCALE GENOMIC DNA]</scope>
    <source>
        <strain evidence="2">REICA_082</strain>
    </source>
</reference>
<sequence length="225" mass="25898">MFLKIRQLIGIAVALSISTYSQAIYVGSLTFSMPPASRMVTKYVINNNKATRLYRVAAVPIDTPGPHENKIQPVDGQLLFSPRQITLQPGEGDFFKFFFNGPKDNTERYYRIAFEEIPLQNRTNFSNNNGNVSIIPVIVIDTILVVRPRNVDFRWVYDRQAGLFKNSGNTWFRLLIKPNCEATEDESDTWYMRPGDVLQKKRLETSANIFIIYDDRFIKVTDVCK</sequence>
<gene>
    <name evidence="1" type="ORF">GA0061071_110132</name>
</gene>
<proteinExistence type="predicted"/>
<name>A0A1C4D6T1_9ENTR</name>
<evidence type="ECO:0000313" key="2">
    <source>
        <dbReference type="Proteomes" id="UP000198975"/>
    </source>
</evidence>
<dbReference type="SUPFAM" id="SSF49354">
    <property type="entry name" value="PapD-like"/>
    <property type="match status" value="1"/>
</dbReference>
<dbReference type="InterPro" id="IPR013783">
    <property type="entry name" value="Ig-like_fold"/>
</dbReference>
<organism evidence="1 2">
    <name type="scientific">Kosakonia oryzendophytica</name>
    <dbReference type="NCBI Taxonomy" id="1005665"/>
    <lineage>
        <taxon>Bacteria</taxon>
        <taxon>Pseudomonadati</taxon>
        <taxon>Pseudomonadota</taxon>
        <taxon>Gammaproteobacteria</taxon>
        <taxon>Enterobacterales</taxon>
        <taxon>Enterobacteriaceae</taxon>
        <taxon>Kosakonia</taxon>
    </lineage>
</organism>
<dbReference type="OrthoDB" id="5586837at2"/>
<keyword evidence="2" id="KW-1185">Reference proteome</keyword>
<dbReference type="AlphaFoldDB" id="A0A1C4D6T1"/>
<dbReference type="EMBL" id="FMAY01000010">
    <property type="protein sequence ID" value="SCC26950.1"/>
    <property type="molecule type" value="Genomic_DNA"/>
</dbReference>
<protein>
    <submittedName>
        <fullName evidence="1">Uncharacterized protein</fullName>
    </submittedName>
</protein>
<dbReference type="RefSeq" id="WP_088236569.1">
    <property type="nucleotide sequence ID" value="NZ_FMAY01000010.1"/>
</dbReference>
<evidence type="ECO:0000313" key="1">
    <source>
        <dbReference type="EMBL" id="SCC26950.1"/>
    </source>
</evidence>